<dbReference type="Proteomes" id="UP000799444">
    <property type="component" value="Unassembled WGS sequence"/>
</dbReference>
<organism evidence="2 3">
    <name type="scientific">Polyplosphaeria fusca</name>
    <dbReference type="NCBI Taxonomy" id="682080"/>
    <lineage>
        <taxon>Eukaryota</taxon>
        <taxon>Fungi</taxon>
        <taxon>Dikarya</taxon>
        <taxon>Ascomycota</taxon>
        <taxon>Pezizomycotina</taxon>
        <taxon>Dothideomycetes</taxon>
        <taxon>Pleosporomycetidae</taxon>
        <taxon>Pleosporales</taxon>
        <taxon>Tetraplosphaeriaceae</taxon>
        <taxon>Polyplosphaeria</taxon>
    </lineage>
</organism>
<accession>A0A9P4QXA5</accession>
<keyword evidence="1" id="KW-1133">Transmembrane helix</keyword>
<evidence type="ECO:0000313" key="3">
    <source>
        <dbReference type="Proteomes" id="UP000799444"/>
    </source>
</evidence>
<evidence type="ECO:0000313" key="2">
    <source>
        <dbReference type="EMBL" id="KAF2732784.1"/>
    </source>
</evidence>
<name>A0A9P4QXA5_9PLEO</name>
<feature type="transmembrane region" description="Helical" evidence="1">
    <location>
        <begin position="147"/>
        <end position="164"/>
    </location>
</feature>
<protein>
    <submittedName>
        <fullName evidence="2">Uncharacterized protein</fullName>
    </submittedName>
</protein>
<dbReference type="AlphaFoldDB" id="A0A9P4QXA5"/>
<dbReference type="InterPro" id="IPR025363">
    <property type="entry name" value="DUF4267"/>
</dbReference>
<comment type="caution">
    <text evidence="2">The sequence shown here is derived from an EMBL/GenBank/DDBJ whole genome shotgun (WGS) entry which is preliminary data.</text>
</comment>
<keyword evidence="1" id="KW-0812">Transmembrane</keyword>
<evidence type="ECO:0000256" key="1">
    <source>
        <dbReference type="SAM" id="Phobius"/>
    </source>
</evidence>
<keyword evidence="1" id="KW-0472">Membrane</keyword>
<proteinExistence type="predicted"/>
<sequence length="165" mass="17213">MSTTTTLHSYALTALPYTTTALMTLGLGTSLSMLLSSSPSAARLFGFSPSSPSKLRPATEADARARSYIQIHALRNMASGMGTLGLLGYRYWGCEGQAKEVVGRCVGILMVVGSVVAVGDGVVLRGYVGAEGVGEEGRRRGVEKSNGHFGAGVMILVIGMGWLLL</sequence>
<reference evidence="2" key="1">
    <citation type="journal article" date="2020" name="Stud. Mycol.">
        <title>101 Dothideomycetes genomes: a test case for predicting lifestyles and emergence of pathogens.</title>
        <authorList>
            <person name="Haridas S."/>
            <person name="Albert R."/>
            <person name="Binder M."/>
            <person name="Bloem J."/>
            <person name="Labutti K."/>
            <person name="Salamov A."/>
            <person name="Andreopoulos B."/>
            <person name="Baker S."/>
            <person name="Barry K."/>
            <person name="Bills G."/>
            <person name="Bluhm B."/>
            <person name="Cannon C."/>
            <person name="Castanera R."/>
            <person name="Culley D."/>
            <person name="Daum C."/>
            <person name="Ezra D."/>
            <person name="Gonzalez J."/>
            <person name="Henrissat B."/>
            <person name="Kuo A."/>
            <person name="Liang C."/>
            <person name="Lipzen A."/>
            <person name="Lutzoni F."/>
            <person name="Magnuson J."/>
            <person name="Mondo S."/>
            <person name="Nolan M."/>
            <person name="Ohm R."/>
            <person name="Pangilinan J."/>
            <person name="Park H.-J."/>
            <person name="Ramirez L."/>
            <person name="Alfaro M."/>
            <person name="Sun H."/>
            <person name="Tritt A."/>
            <person name="Yoshinaga Y."/>
            <person name="Zwiers L.-H."/>
            <person name="Turgeon B."/>
            <person name="Goodwin S."/>
            <person name="Spatafora J."/>
            <person name="Crous P."/>
            <person name="Grigoriev I."/>
        </authorList>
    </citation>
    <scope>NUCLEOTIDE SEQUENCE</scope>
    <source>
        <strain evidence="2">CBS 125425</strain>
    </source>
</reference>
<keyword evidence="3" id="KW-1185">Reference proteome</keyword>
<dbReference type="EMBL" id="ML996171">
    <property type="protein sequence ID" value="KAF2732784.1"/>
    <property type="molecule type" value="Genomic_DNA"/>
</dbReference>
<gene>
    <name evidence="2" type="ORF">EJ04DRAFT_607125</name>
</gene>
<feature type="transmembrane region" description="Helical" evidence="1">
    <location>
        <begin position="14"/>
        <end position="35"/>
    </location>
</feature>
<dbReference type="Pfam" id="PF14087">
    <property type="entry name" value="DUF4267"/>
    <property type="match status" value="1"/>
</dbReference>